<dbReference type="OrthoDB" id="1110790at2759"/>
<protein>
    <recommendedName>
        <fullName evidence="1">Replication factor A C-terminal domain-containing protein</fullName>
    </recommendedName>
</protein>
<dbReference type="PANTHER" id="PTHR47165">
    <property type="entry name" value="OS03G0429900 PROTEIN"/>
    <property type="match status" value="1"/>
</dbReference>
<dbReference type="AlphaFoldDB" id="A0A484KGH4"/>
<evidence type="ECO:0000313" key="3">
    <source>
        <dbReference type="Proteomes" id="UP000595140"/>
    </source>
</evidence>
<sequence>MYYCMHCSCRVFNVTPRYLIKLTVKDDSGTATFVLFDREASSILNASCALLMERNDVDGNLNNPKEFDDLLLGKTYLFKVEVRTVFRSNHDQSFRVSKICHDAPTITKYLENVNAIDKKPNGKSIGPMYSMEDDFLRHTRATTIEALKDCTERLHTQRIKHGCP</sequence>
<dbReference type="PANTHER" id="PTHR47165:SF4">
    <property type="entry name" value="OS03G0429900 PROTEIN"/>
    <property type="match status" value="1"/>
</dbReference>
<dbReference type="Proteomes" id="UP000595140">
    <property type="component" value="Unassembled WGS sequence"/>
</dbReference>
<dbReference type="EMBL" id="OOIL02000148">
    <property type="protein sequence ID" value="VFQ61202.1"/>
    <property type="molecule type" value="Genomic_DNA"/>
</dbReference>
<proteinExistence type="predicted"/>
<evidence type="ECO:0000313" key="2">
    <source>
        <dbReference type="EMBL" id="VFQ61202.1"/>
    </source>
</evidence>
<gene>
    <name evidence="2" type="ORF">CCAM_LOCUS2978</name>
</gene>
<organism evidence="2 3">
    <name type="scientific">Cuscuta campestris</name>
    <dbReference type="NCBI Taxonomy" id="132261"/>
    <lineage>
        <taxon>Eukaryota</taxon>
        <taxon>Viridiplantae</taxon>
        <taxon>Streptophyta</taxon>
        <taxon>Embryophyta</taxon>
        <taxon>Tracheophyta</taxon>
        <taxon>Spermatophyta</taxon>
        <taxon>Magnoliopsida</taxon>
        <taxon>eudicotyledons</taxon>
        <taxon>Gunneridae</taxon>
        <taxon>Pentapetalae</taxon>
        <taxon>asterids</taxon>
        <taxon>lamiids</taxon>
        <taxon>Solanales</taxon>
        <taxon>Convolvulaceae</taxon>
        <taxon>Cuscuteae</taxon>
        <taxon>Cuscuta</taxon>
        <taxon>Cuscuta subgen. Grammica</taxon>
        <taxon>Cuscuta sect. Cleistogrammica</taxon>
    </lineage>
</organism>
<dbReference type="InterPro" id="IPR013955">
    <property type="entry name" value="Rep_factor-A_C"/>
</dbReference>
<dbReference type="InterPro" id="IPR012340">
    <property type="entry name" value="NA-bd_OB-fold"/>
</dbReference>
<keyword evidence="3" id="KW-1185">Reference proteome</keyword>
<dbReference type="Gene3D" id="2.40.50.140">
    <property type="entry name" value="Nucleic acid-binding proteins"/>
    <property type="match status" value="1"/>
</dbReference>
<accession>A0A484KGH4</accession>
<reference evidence="2 3" key="1">
    <citation type="submission" date="2018-04" db="EMBL/GenBank/DDBJ databases">
        <authorList>
            <person name="Vogel A."/>
        </authorList>
    </citation>
    <scope>NUCLEOTIDE SEQUENCE [LARGE SCALE GENOMIC DNA]</scope>
</reference>
<dbReference type="SUPFAM" id="SSF50249">
    <property type="entry name" value="Nucleic acid-binding proteins"/>
    <property type="match status" value="1"/>
</dbReference>
<evidence type="ECO:0000259" key="1">
    <source>
        <dbReference type="Pfam" id="PF08646"/>
    </source>
</evidence>
<dbReference type="Pfam" id="PF08646">
    <property type="entry name" value="Rep_fac-A_C"/>
    <property type="match status" value="1"/>
</dbReference>
<name>A0A484KGH4_9ASTE</name>
<feature type="domain" description="Replication factor A C-terminal" evidence="1">
    <location>
        <begin position="2"/>
        <end position="84"/>
    </location>
</feature>